<gene>
    <name evidence="1" type="ORF">PsorP6_009182</name>
</gene>
<protein>
    <submittedName>
        <fullName evidence="1">Uncharacterized protein</fullName>
    </submittedName>
</protein>
<reference evidence="1 2" key="1">
    <citation type="journal article" date="2022" name="bioRxiv">
        <title>The genome of the oomycete Peronosclerospora sorghi, a cosmopolitan pathogen of maize and sorghum, is inflated with dispersed pseudogenes.</title>
        <authorList>
            <person name="Fletcher K."/>
            <person name="Martin F."/>
            <person name="Isakeit T."/>
            <person name="Cavanaugh K."/>
            <person name="Magill C."/>
            <person name="Michelmore R."/>
        </authorList>
    </citation>
    <scope>NUCLEOTIDE SEQUENCE [LARGE SCALE GENOMIC DNA]</scope>
    <source>
        <strain evidence="1">P6</strain>
    </source>
</reference>
<organism evidence="1 2">
    <name type="scientific">Peronosclerospora sorghi</name>
    <dbReference type="NCBI Taxonomy" id="230839"/>
    <lineage>
        <taxon>Eukaryota</taxon>
        <taxon>Sar</taxon>
        <taxon>Stramenopiles</taxon>
        <taxon>Oomycota</taxon>
        <taxon>Peronosporomycetes</taxon>
        <taxon>Peronosporales</taxon>
        <taxon>Peronosporaceae</taxon>
        <taxon>Peronosclerospora</taxon>
    </lineage>
</organism>
<comment type="caution">
    <text evidence="1">The sequence shown here is derived from an EMBL/GenBank/DDBJ whole genome shotgun (WGS) entry which is preliminary data.</text>
</comment>
<name>A0ACC0W268_9STRA</name>
<dbReference type="Proteomes" id="UP001163321">
    <property type="component" value="Chromosome 5"/>
</dbReference>
<keyword evidence="2" id="KW-1185">Reference proteome</keyword>
<dbReference type="EMBL" id="CM047584">
    <property type="protein sequence ID" value="KAI9912048.1"/>
    <property type="molecule type" value="Genomic_DNA"/>
</dbReference>
<evidence type="ECO:0000313" key="2">
    <source>
        <dbReference type="Proteomes" id="UP001163321"/>
    </source>
</evidence>
<proteinExistence type="predicted"/>
<sequence>MFNSLDVGIAMIVEMGAGSAYWARLLQLRGVDVIVYDVHIADDNEEEKESRKKEVDNIRSAATNSEKRNVGAEEMQESGDEEFKDEGEEEGTEEENGEEVVQIYWAKVVKGTPKVRDGNGS</sequence>
<evidence type="ECO:0000313" key="1">
    <source>
        <dbReference type="EMBL" id="KAI9912048.1"/>
    </source>
</evidence>
<accession>A0ACC0W268</accession>